<accession>A0A2U1K731</accession>
<proteinExistence type="predicted"/>
<dbReference type="RefSeq" id="WP_116553310.1">
    <property type="nucleotide sequence ID" value="NZ_QCZG01000003.1"/>
</dbReference>
<evidence type="ECO:0000313" key="2">
    <source>
        <dbReference type="Proteomes" id="UP000245998"/>
    </source>
</evidence>
<reference evidence="1 2" key="1">
    <citation type="submission" date="2018-04" db="EMBL/GenBank/DDBJ databases">
        <title>Camelliibacillus theae gen. nov., sp. nov., isolated from Pu'er tea.</title>
        <authorList>
            <person name="Niu L."/>
        </authorList>
    </citation>
    <scope>NUCLEOTIDE SEQUENCE [LARGE SCALE GENOMIC DNA]</scope>
    <source>
        <strain evidence="1 2">T8</strain>
    </source>
</reference>
<name>A0A2U1K731_9BACI</name>
<sequence length="109" mass="12531">MSIDETVGGETVDPVLIEKITKLVIEKLEGVERKPKPHALTNEEIKRWNEIASALKYSEVSVFPSEGQSEPLPLSEEEIRRWKHLTFSLKNIKPEMAQGQEQVKFHQHN</sequence>
<comment type="caution">
    <text evidence="1">The sequence shown here is derived from an EMBL/GenBank/DDBJ whole genome shotgun (WGS) entry which is preliminary data.</text>
</comment>
<protein>
    <submittedName>
        <fullName evidence="1">Uncharacterized protein</fullName>
    </submittedName>
</protein>
<dbReference type="Proteomes" id="UP000245998">
    <property type="component" value="Unassembled WGS sequence"/>
</dbReference>
<keyword evidence="2" id="KW-1185">Reference proteome</keyword>
<organism evidence="1 2">
    <name type="scientific">Pueribacillus theae</name>
    <dbReference type="NCBI Taxonomy" id="2171751"/>
    <lineage>
        <taxon>Bacteria</taxon>
        <taxon>Bacillati</taxon>
        <taxon>Bacillota</taxon>
        <taxon>Bacilli</taxon>
        <taxon>Bacillales</taxon>
        <taxon>Bacillaceae</taxon>
        <taxon>Pueribacillus</taxon>
    </lineage>
</organism>
<dbReference type="EMBL" id="QCZG01000003">
    <property type="protein sequence ID" value="PWA13024.1"/>
    <property type="molecule type" value="Genomic_DNA"/>
</dbReference>
<dbReference type="AlphaFoldDB" id="A0A2U1K731"/>
<evidence type="ECO:0000313" key="1">
    <source>
        <dbReference type="EMBL" id="PWA13024.1"/>
    </source>
</evidence>
<gene>
    <name evidence="1" type="ORF">DCC39_02515</name>
</gene>